<dbReference type="PANTHER" id="PTHR30590:SF2">
    <property type="entry name" value="INNER MEMBRANE PROTEIN"/>
    <property type="match status" value="1"/>
</dbReference>
<feature type="transmembrane region" description="Helical" evidence="1">
    <location>
        <begin position="230"/>
        <end position="250"/>
    </location>
</feature>
<feature type="transmembrane region" description="Helical" evidence="1">
    <location>
        <begin position="257"/>
        <end position="278"/>
    </location>
</feature>
<evidence type="ECO:0000313" key="4">
    <source>
        <dbReference type="Proteomes" id="UP000531251"/>
    </source>
</evidence>
<keyword evidence="4" id="KW-1185">Reference proteome</keyword>
<dbReference type="EMBL" id="JAATJB010000008">
    <property type="protein sequence ID" value="NJB98407.1"/>
    <property type="molecule type" value="Genomic_DNA"/>
</dbReference>
<comment type="caution">
    <text evidence="3">The sequence shown here is derived from an EMBL/GenBank/DDBJ whole genome shotgun (WGS) entry which is preliminary data.</text>
</comment>
<dbReference type="InterPro" id="IPR007349">
    <property type="entry name" value="DUF418"/>
</dbReference>
<dbReference type="Proteomes" id="UP000531251">
    <property type="component" value="Unassembled WGS sequence"/>
</dbReference>
<feature type="transmembrane region" description="Helical" evidence="1">
    <location>
        <begin position="45"/>
        <end position="62"/>
    </location>
</feature>
<name>A0A7X5XZS6_9SPHN</name>
<accession>A0A7X5XZS6</accession>
<dbReference type="InterPro" id="IPR052529">
    <property type="entry name" value="Bact_Transport_Assoc"/>
</dbReference>
<feature type="transmembrane region" description="Helical" evidence="1">
    <location>
        <begin position="12"/>
        <end position="33"/>
    </location>
</feature>
<proteinExistence type="predicted"/>
<gene>
    <name evidence="3" type="ORF">GGR89_002739</name>
</gene>
<feature type="transmembrane region" description="Helical" evidence="1">
    <location>
        <begin position="284"/>
        <end position="313"/>
    </location>
</feature>
<keyword evidence="1" id="KW-0472">Membrane</keyword>
<feature type="transmembrane region" description="Helical" evidence="1">
    <location>
        <begin position="334"/>
        <end position="355"/>
    </location>
</feature>
<sequence length="414" mass="45937">MHPANSSRLLSLDLVRGTALLGILLLNIVGFGMPEAAYFNPRAYGGWHGADLAAWLVNFLFFDGRMRGLFSFLFGASLLIVTDAGAAAGRDPARAHYARMGWLLVFGLAHLWLVWSGDILAHYALVGMLAFPLRTLPVSRLLSLGTVLVLVSTALFGTFAHDAWRMSLLPHTTQGAFTALVNAFGMPPPSRIASELAVHRGDYAGMVGQRFGDYATSPLAMLLVYGWETLGYMLFGMAALRTGLLAGAWPRATYRRWWLRCWAIALPVYALLATWLIAEKFSLFAVLMAAVTLPGLVRPVMILGWACLILYAARPEGWLTRRVAAAGRMAFSNYLATSLLCVWFFDGYGLGWFGYLSRWQLYPVVLGVWALLLLWSQPWLSVFRYGPLEWLWRSLARGSLQPIRNSLANRSQSH</sequence>
<evidence type="ECO:0000259" key="2">
    <source>
        <dbReference type="Pfam" id="PF04235"/>
    </source>
</evidence>
<dbReference type="PANTHER" id="PTHR30590">
    <property type="entry name" value="INNER MEMBRANE PROTEIN"/>
    <property type="match status" value="1"/>
</dbReference>
<reference evidence="3 4" key="1">
    <citation type="submission" date="2020-03" db="EMBL/GenBank/DDBJ databases">
        <title>Genomic Encyclopedia of Type Strains, Phase IV (KMG-IV): sequencing the most valuable type-strain genomes for metagenomic binning, comparative biology and taxonomic classification.</title>
        <authorList>
            <person name="Goeker M."/>
        </authorList>
    </citation>
    <scope>NUCLEOTIDE SEQUENCE [LARGE SCALE GENOMIC DNA]</scope>
    <source>
        <strain evidence="3 4">DSM 7225</strain>
    </source>
</reference>
<feature type="transmembrane region" description="Helical" evidence="1">
    <location>
        <begin position="69"/>
        <end position="88"/>
    </location>
</feature>
<keyword evidence="1" id="KW-1133">Transmembrane helix</keyword>
<evidence type="ECO:0000313" key="3">
    <source>
        <dbReference type="EMBL" id="NJB98407.1"/>
    </source>
</evidence>
<protein>
    <recommendedName>
        <fullName evidence="2">DUF418 domain-containing protein</fullName>
    </recommendedName>
</protein>
<feature type="domain" description="DUF418" evidence="2">
    <location>
        <begin position="240"/>
        <end position="398"/>
    </location>
</feature>
<dbReference type="Pfam" id="PF04235">
    <property type="entry name" value="DUF418"/>
    <property type="match status" value="1"/>
</dbReference>
<feature type="transmembrane region" description="Helical" evidence="1">
    <location>
        <begin position="141"/>
        <end position="160"/>
    </location>
</feature>
<organism evidence="3 4">
    <name type="scientific">Sphingomonas trueperi</name>
    <dbReference type="NCBI Taxonomy" id="53317"/>
    <lineage>
        <taxon>Bacteria</taxon>
        <taxon>Pseudomonadati</taxon>
        <taxon>Pseudomonadota</taxon>
        <taxon>Alphaproteobacteria</taxon>
        <taxon>Sphingomonadales</taxon>
        <taxon>Sphingomonadaceae</taxon>
        <taxon>Sphingomonas</taxon>
    </lineage>
</organism>
<feature type="transmembrane region" description="Helical" evidence="1">
    <location>
        <begin position="100"/>
        <end position="129"/>
    </location>
</feature>
<dbReference type="AlphaFoldDB" id="A0A7X5XZS6"/>
<evidence type="ECO:0000256" key="1">
    <source>
        <dbReference type="SAM" id="Phobius"/>
    </source>
</evidence>
<dbReference type="RefSeq" id="WP_241217977.1">
    <property type="nucleotide sequence ID" value="NZ_BAAADY010000023.1"/>
</dbReference>
<keyword evidence="1" id="KW-0812">Transmembrane</keyword>
<feature type="transmembrane region" description="Helical" evidence="1">
    <location>
        <begin position="361"/>
        <end position="383"/>
    </location>
</feature>